<evidence type="ECO:0000256" key="1">
    <source>
        <dbReference type="SAM" id="Coils"/>
    </source>
</evidence>
<accession>A0A9J6E567</accession>
<dbReference type="EMBL" id="JABSTU010000006">
    <property type="protein sequence ID" value="KAH8029177.1"/>
    <property type="molecule type" value="Genomic_DNA"/>
</dbReference>
<organism evidence="3 4">
    <name type="scientific">Rhipicephalus microplus</name>
    <name type="common">Cattle tick</name>
    <name type="synonym">Boophilus microplus</name>
    <dbReference type="NCBI Taxonomy" id="6941"/>
    <lineage>
        <taxon>Eukaryota</taxon>
        <taxon>Metazoa</taxon>
        <taxon>Ecdysozoa</taxon>
        <taxon>Arthropoda</taxon>
        <taxon>Chelicerata</taxon>
        <taxon>Arachnida</taxon>
        <taxon>Acari</taxon>
        <taxon>Parasitiformes</taxon>
        <taxon>Ixodida</taxon>
        <taxon>Ixodoidea</taxon>
        <taxon>Ixodidae</taxon>
        <taxon>Rhipicephalinae</taxon>
        <taxon>Rhipicephalus</taxon>
        <taxon>Boophilus</taxon>
    </lineage>
</organism>
<comment type="caution">
    <text evidence="3">The sequence shown here is derived from an EMBL/GenBank/DDBJ whole genome shotgun (WGS) entry which is preliminary data.</text>
</comment>
<feature type="region of interest" description="Disordered" evidence="2">
    <location>
        <begin position="177"/>
        <end position="264"/>
    </location>
</feature>
<protein>
    <submittedName>
        <fullName evidence="3">Uncharacterized protein</fullName>
    </submittedName>
</protein>
<reference evidence="3" key="2">
    <citation type="submission" date="2021-09" db="EMBL/GenBank/DDBJ databases">
        <authorList>
            <person name="Jia N."/>
            <person name="Wang J."/>
            <person name="Shi W."/>
            <person name="Du L."/>
            <person name="Sun Y."/>
            <person name="Zhan W."/>
            <person name="Jiang J."/>
            <person name="Wang Q."/>
            <person name="Zhang B."/>
            <person name="Ji P."/>
            <person name="Sakyi L.B."/>
            <person name="Cui X."/>
            <person name="Yuan T."/>
            <person name="Jiang B."/>
            <person name="Yang W."/>
            <person name="Lam T.T.-Y."/>
            <person name="Chang Q."/>
            <person name="Ding S."/>
            <person name="Wang X."/>
            <person name="Zhu J."/>
            <person name="Ruan X."/>
            <person name="Zhao L."/>
            <person name="Wei J."/>
            <person name="Que T."/>
            <person name="Du C."/>
            <person name="Cheng J."/>
            <person name="Dai P."/>
            <person name="Han X."/>
            <person name="Huang E."/>
            <person name="Gao Y."/>
            <person name="Liu J."/>
            <person name="Shao H."/>
            <person name="Ye R."/>
            <person name="Li L."/>
            <person name="Wei W."/>
            <person name="Wang X."/>
            <person name="Wang C."/>
            <person name="Huo Q."/>
            <person name="Li W."/>
            <person name="Guo W."/>
            <person name="Chen H."/>
            <person name="Chen S."/>
            <person name="Zhou L."/>
            <person name="Zhou L."/>
            <person name="Ni X."/>
            <person name="Tian J."/>
            <person name="Zhou Y."/>
            <person name="Sheng Y."/>
            <person name="Liu T."/>
            <person name="Pan Y."/>
            <person name="Xia L."/>
            <person name="Li J."/>
            <person name="Zhao F."/>
            <person name="Cao W."/>
        </authorList>
    </citation>
    <scope>NUCLEOTIDE SEQUENCE</scope>
    <source>
        <strain evidence="3">Rmic-2018</strain>
        <tissue evidence="3">Larvae</tissue>
    </source>
</reference>
<keyword evidence="4" id="KW-1185">Reference proteome</keyword>
<evidence type="ECO:0000313" key="3">
    <source>
        <dbReference type="EMBL" id="KAH8029177.1"/>
    </source>
</evidence>
<dbReference type="AlphaFoldDB" id="A0A9J6E567"/>
<dbReference type="Gene3D" id="3.40.50.1110">
    <property type="entry name" value="SGNH hydrolase"/>
    <property type="match status" value="1"/>
</dbReference>
<dbReference type="Proteomes" id="UP000821866">
    <property type="component" value="Chromosome 4"/>
</dbReference>
<evidence type="ECO:0000313" key="4">
    <source>
        <dbReference type="Proteomes" id="UP000821866"/>
    </source>
</evidence>
<name>A0A9J6E567_RHIMP</name>
<dbReference type="InterPro" id="IPR036514">
    <property type="entry name" value="SGNH_hydro_sf"/>
</dbReference>
<evidence type="ECO:0000256" key="2">
    <source>
        <dbReference type="SAM" id="MobiDB-lite"/>
    </source>
</evidence>
<gene>
    <name evidence="3" type="ORF">HPB51_023723</name>
</gene>
<dbReference type="SUPFAM" id="SSF52266">
    <property type="entry name" value="SGNH hydrolase"/>
    <property type="match status" value="1"/>
</dbReference>
<sequence>MYFVCELAKIAVVIPDLGYFQVYHARRKERYFSFLCGTMELQYSTVPWNYMYSTIKLQRRRYCHLPENQPRCGAATSSFTPLPPSSALYHSLLDFFCLPDYRRSLKKRPSSELWWWRYLTRGYLREEREAREALEAQVAELDKAGQAKTAQLVRTVAELDEAREKQAQLEKRVEELVTPAAGDDASARAQNNERHAGGNADPQGVTDAARTSGVRQRRADSGNKESPEAAPGSGGSPARSLAAVVNHSSPRTPAKVPAKDQRRRQVIVVGDSNMARVGEVIKGRVGDDERVKVSKLPGKRVGEVMQQAKEQLWDRMEDRSLVVVMGGVNDVLQGRGGGFAKQIAKGITELRATSEDVQIAVCMVPEVQKQGVHVERAVVTANRELWTLGKTMKFEVVNLNRNLVRAGRNRAFVSDGIHFSNRLAEHVGHRLAARAVAFLGGGQTFKKKAD</sequence>
<dbReference type="VEuPathDB" id="VectorBase:LOC119174529"/>
<proteinExistence type="predicted"/>
<feature type="compositionally biased region" description="Basic and acidic residues" evidence="2">
    <location>
        <begin position="217"/>
        <end position="227"/>
    </location>
</feature>
<reference evidence="3" key="1">
    <citation type="journal article" date="2020" name="Cell">
        <title>Large-Scale Comparative Analyses of Tick Genomes Elucidate Their Genetic Diversity and Vector Capacities.</title>
        <authorList>
            <consortium name="Tick Genome and Microbiome Consortium (TIGMIC)"/>
            <person name="Jia N."/>
            <person name="Wang J."/>
            <person name="Shi W."/>
            <person name="Du L."/>
            <person name="Sun Y."/>
            <person name="Zhan W."/>
            <person name="Jiang J.F."/>
            <person name="Wang Q."/>
            <person name="Zhang B."/>
            <person name="Ji P."/>
            <person name="Bell-Sakyi L."/>
            <person name="Cui X.M."/>
            <person name="Yuan T.T."/>
            <person name="Jiang B.G."/>
            <person name="Yang W.F."/>
            <person name="Lam T.T."/>
            <person name="Chang Q.C."/>
            <person name="Ding S.J."/>
            <person name="Wang X.J."/>
            <person name="Zhu J.G."/>
            <person name="Ruan X.D."/>
            <person name="Zhao L."/>
            <person name="Wei J.T."/>
            <person name="Ye R.Z."/>
            <person name="Que T.C."/>
            <person name="Du C.H."/>
            <person name="Zhou Y.H."/>
            <person name="Cheng J.X."/>
            <person name="Dai P.F."/>
            <person name="Guo W.B."/>
            <person name="Han X.H."/>
            <person name="Huang E.J."/>
            <person name="Li L.F."/>
            <person name="Wei W."/>
            <person name="Gao Y.C."/>
            <person name="Liu J.Z."/>
            <person name="Shao H.Z."/>
            <person name="Wang X."/>
            <person name="Wang C.C."/>
            <person name="Yang T.C."/>
            <person name="Huo Q.B."/>
            <person name="Li W."/>
            <person name="Chen H.Y."/>
            <person name="Chen S.E."/>
            <person name="Zhou L.G."/>
            <person name="Ni X.B."/>
            <person name="Tian J.H."/>
            <person name="Sheng Y."/>
            <person name="Liu T."/>
            <person name="Pan Y.S."/>
            <person name="Xia L.Y."/>
            <person name="Li J."/>
            <person name="Zhao F."/>
            <person name="Cao W.C."/>
        </authorList>
    </citation>
    <scope>NUCLEOTIDE SEQUENCE</scope>
    <source>
        <strain evidence="3">Rmic-2018</strain>
    </source>
</reference>
<keyword evidence="1" id="KW-0175">Coiled coil</keyword>
<feature type="coiled-coil region" evidence="1">
    <location>
        <begin position="124"/>
        <end position="172"/>
    </location>
</feature>